<organism evidence="2">
    <name type="scientific">Puccinia striiformis totivirus 2</name>
    <dbReference type="NCBI Taxonomy" id="2045190"/>
    <lineage>
        <taxon>Viruses</taxon>
        <taxon>Riboviria</taxon>
        <taxon>Orthornavirae</taxon>
        <taxon>Duplornaviricota</taxon>
        <taxon>Chrymotiviricetes</taxon>
        <taxon>Ghabrivirales</taxon>
        <taxon>Totiviridae</taxon>
    </lineage>
</organism>
<proteinExistence type="predicted"/>
<sequence>MHPINHFISATASVVKYLDGQLWAKTHLKLDILDMVETPRNKGDIQKDNKVFETQHGLQRIGNDDKGPKNKVPPVNISEKAEQMRHTAISAAKGTIYGKEQSMFIGPRQQSVFGMNKACLNTDGTPSYVAIVKMLREISTSMDLKEQRLNKYFDTVITNRFYDNAMALLFIFYQRIAVLEMAEKNVKYEYEIRLKLEFVKDIVTAQTKAQGAIKLRNYLHTIDTSVGVSKNDFDMYDWQDELDTWYETVPDNVLDNIDGLTPQQIQQYTFVKNISIWKMYTYNDGHSSSGQSFGDHMGFVNGRFKIPSKMNKVPSNNDLILTPVNRLVPDSDVEMADLTKYVGVMNLDGFNMKEVAILNSMLNGNKRSTPFLIDQDIDLELVGEKIRYLKISDDLSINFSYTLQELRATMFKFIRNHRLYEDALEARTQLRYWLAQPGSEVVEAHWWTHIDRRLVLPKPGFMRAAVPQMLSGEGISTTLDAIAQYQKDTSEFFLPVFESLFATTCWYWGEFMLIHNAKNCSQLLRNLKNPNTYQLMERERADALYSAMTGMPVKRCLYSEVATFFLGGIESYYDVTVKFGRLDLPHMEELGYQMAHGRLSFRKVVTPGCLSLIVGLSGTLVLGTPYASTFTINSAVSKDEYGIQRTAYNYTDLWGMSVLSRWNGYNLHYQHPITDTNHRAYAANDVSVAVPPVPPYKMKSAQSYRFLNMSARERTFGADHEWALNYDIVLTWTRRSSQLLEEATWNSPYASVDEPTYHIPNTLVTVPELVKDYQGMITADYNNATAVFRLAQIHAGVAMPGELKELDSLDTAPEAPPPPLPTLDVPAGVS</sequence>
<dbReference type="EMBL" id="KY207362">
    <property type="protein sequence ID" value="ATO91008.1"/>
    <property type="molecule type" value="Genomic_RNA"/>
</dbReference>
<evidence type="ECO:0000313" key="2">
    <source>
        <dbReference type="EMBL" id="ATO91008.1"/>
    </source>
</evidence>
<feature type="region of interest" description="Disordered" evidence="1">
    <location>
        <begin position="808"/>
        <end position="830"/>
    </location>
</feature>
<dbReference type="Gene3D" id="3.90.1840.10">
    <property type="entry name" value="Major capsid protein"/>
    <property type="match status" value="2"/>
</dbReference>
<reference evidence="2" key="1">
    <citation type="submission" date="2016-11" db="EMBL/GenBank/DDBJ databases">
        <title>Molecular characterization of novel totivirus-like double-stranded RNAs from Puccinia striiformis f. sp. tritici, the causal agent of wheat stripe rust.</title>
        <authorList>
            <person name="Zheng L."/>
        </authorList>
    </citation>
    <scope>NUCLEOTIDE SEQUENCE</scope>
    <source>
        <strain evidence="2">CYR32</strain>
    </source>
</reference>
<name>A0A2D1PCT5_9VIRU</name>
<dbReference type="InterPro" id="IPR036332">
    <property type="entry name" value="Major_coat_LA-virus_sf"/>
</dbReference>
<protein>
    <submittedName>
        <fullName evidence="2">Putative capsid protein</fullName>
    </submittedName>
</protein>
<accession>A0A2D1PCT5</accession>
<gene>
    <name evidence="2" type="primary">CP</name>
</gene>
<evidence type="ECO:0000256" key="1">
    <source>
        <dbReference type="SAM" id="MobiDB-lite"/>
    </source>
</evidence>